<reference evidence="4 5" key="1">
    <citation type="submission" date="2018-06" db="EMBL/GenBank/DDBJ databases">
        <title>Isolation of heavy metals resistant Paenibacillus silvae NC2 from Gold-Copper mine in ZiJin, China.</title>
        <authorList>
            <person name="Xu J."/>
            <person name="Mazhar H.S."/>
            <person name="Rensing C."/>
        </authorList>
    </citation>
    <scope>NUCLEOTIDE SEQUENCE [LARGE SCALE GENOMIC DNA]</scope>
    <source>
        <strain evidence="4 5">NC2</strain>
    </source>
</reference>
<name>A0A2W6NJ39_9BACL</name>
<evidence type="ECO:0000256" key="1">
    <source>
        <dbReference type="ARBA" id="ARBA00038232"/>
    </source>
</evidence>
<dbReference type="SUPFAM" id="SSF48295">
    <property type="entry name" value="TrpR-like"/>
    <property type="match status" value="3"/>
</dbReference>
<sequence>MMGVFLMSKRSPVSLELKLHTVQRCLDHQSNPHVEAKHIGVSPSSVRDWIRKYKADGLDGLTESKTWKTYSKELRLDAIREVLSGQGSLADVVKKYHISSKSVLSKWMTKYTRGIEYKPTRQGKGRSPMNKGRKTTLEERIEIAQFTLAHDLDDVKAMAKFGVSYQQVYAWVRKYQEGQEGALQDRRGRKKSVEELSEQERLKLRIKELEARNEYLEMENAFAKKLAEIEQRKPR</sequence>
<dbReference type="Pfam" id="PF01527">
    <property type="entry name" value="HTH_Tnp_1"/>
    <property type="match status" value="1"/>
</dbReference>
<dbReference type="PANTHER" id="PTHR33795">
    <property type="entry name" value="INSERTION ELEMENT IS150 PROTEIN INSJ"/>
    <property type="match status" value="1"/>
</dbReference>
<dbReference type="InterPro" id="IPR010921">
    <property type="entry name" value="Trp_repressor/repl_initiator"/>
</dbReference>
<feature type="domain" description="Insertion element IS150 protein InsJ-like helix-turn-helix" evidence="3">
    <location>
        <begin position="18"/>
        <end position="62"/>
    </location>
</feature>
<gene>
    <name evidence="4" type="ORF">DN757_09045</name>
</gene>
<comment type="caution">
    <text evidence="4">The sequence shown here is derived from an EMBL/GenBank/DDBJ whole genome shotgun (WGS) entry which is preliminary data.</text>
</comment>
<evidence type="ECO:0000256" key="2">
    <source>
        <dbReference type="SAM" id="Coils"/>
    </source>
</evidence>
<evidence type="ECO:0000259" key="3">
    <source>
        <dbReference type="Pfam" id="PF13518"/>
    </source>
</evidence>
<dbReference type="AlphaFoldDB" id="A0A2W6NJ39"/>
<proteinExistence type="inferred from homology"/>
<evidence type="ECO:0000313" key="4">
    <source>
        <dbReference type="EMBL" id="PZT55922.1"/>
    </source>
</evidence>
<dbReference type="InterPro" id="IPR052057">
    <property type="entry name" value="IS150/IS1296_orfA-like"/>
</dbReference>
<dbReference type="InterPro" id="IPR055247">
    <property type="entry name" value="InsJ-like_HTH"/>
</dbReference>
<feature type="domain" description="Insertion element IS150 protein InsJ-like helix-turn-helix" evidence="3">
    <location>
        <begin position="139"/>
        <end position="191"/>
    </location>
</feature>
<keyword evidence="2" id="KW-0175">Coiled coil</keyword>
<feature type="coiled-coil region" evidence="2">
    <location>
        <begin position="192"/>
        <end position="226"/>
    </location>
</feature>
<dbReference type="GO" id="GO:0043565">
    <property type="term" value="F:sequence-specific DNA binding"/>
    <property type="evidence" value="ECO:0007669"/>
    <property type="project" value="InterPro"/>
</dbReference>
<dbReference type="Pfam" id="PF13518">
    <property type="entry name" value="HTH_28"/>
    <property type="match status" value="2"/>
</dbReference>
<comment type="similarity">
    <text evidence="1">Belongs to the IS150/IS1296 orfA family.</text>
</comment>
<dbReference type="Proteomes" id="UP000249204">
    <property type="component" value="Unassembled WGS sequence"/>
</dbReference>
<accession>A0A2W6NJ39</accession>
<dbReference type="InterPro" id="IPR002514">
    <property type="entry name" value="Transposase_8"/>
</dbReference>
<evidence type="ECO:0000313" key="5">
    <source>
        <dbReference type="Proteomes" id="UP000249204"/>
    </source>
</evidence>
<dbReference type="PANTHER" id="PTHR33795:SF1">
    <property type="entry name" value="INSERTION ELEMENT IS150 PROTEIN INSJ"/>
    <property type="match status" value="1"/>
</dbReference>
<dbReference type="Gene3D" id="1.10.10.10">
    <property type="entry name" value="Winged helix-like DNA-binding domain superfamily/Winged helix DNA-binding domain"/>
    <property type="match status" value="2"/>
</dbReference>
<dbReference type="EMBL" id="QKWW01000024">
    <property type="protein sequence ID" value="PZT55922.1"/>
    <property type="molecule type" value="Genomic_DNA"/>
</dbReference>
<organism evidence="4 5">
    <name type="scientific">Paenibacillus silvae</name>
    <dbReference type="NCBI Taxonomy" id="1325358"/>
    <lineage>
        <taxon>Bacteria</taxon>
        <taxon>Bacillati</taxon>
        <taxon>Bacillota</taxon>
        <taxon>Bacilli</taxon>
        <taxon>Bacillales</taxon>
        <taxon>Paenibacillaceae</taxon>
        <taxon>Paenibacillus</taxon>
    </lineage>
</organism>
<protein>
    <submittedName>
        <fullName evidence="4">Transposase</fullName>
    </submittedName>
</protein>
<dbReference type="InterPro" id="IPR036388">
    <property type="entry name" value="WH-like_DNA-bd_sf"/>
</dbReference>